<dbReference type="InterPro" id="IPR013431">
    <property type="entry name" value="Delta_60_rpt"/>
</dbReference>
<evidence type="ECO:0008006" key="3">
    <source>
        <dbReference type="Google" id="ProtNLM"/>
    </source>
</evidence>
<comment type="caution">
    <text evidence="1">The sequence shown here is derived from an EMBL/GenBank/DDBJ whole genome shotgun (WGS) entry which is preliminary data.</text>
</comment>
<dbReference type="RefSeq" id="WP_277579215.1">
    <property type="nucleotide sequence ID" value="NZ_JANRMI010000004.1"/>
</dbReference>
<dbReference type="Proteomes" id="UP001152321">
    <property type="component" value="Unassembled WGS sequence"/>
</dbReference>
<protein>
    <recommendedName>
        <fullName evidence="3">Delta-60 repeat domain-containing protein</fullName>
    </recommendedName>
</protein>
<reference evidence="1" key="1">
    <citation type="submission" date="2022-08" db="EMBL/GenBank/DDBJ databases">
        <title>Novel Bdellovibrio Species Isolated from Svalbard: Designation Bdellovibrio svalbardensis.</title>
        <authorList>
            <person name="Mitchell R.J."/>
            <person name="Choi S.Y."/>
        </authorList>
    </citation>
    <scope>NUCLEOTIDE SEQUENCE</scope>
    <source>
        <strain evidence="1">PAP01</strain>
    </source>
</reference>
<dbReference type="NCBIfam" id="TIGR02608">
    <property type="entry name" value="delta_60_rpt"/>
    <property type="match status" value="9"/>
</dbReference>
<organism evidence="1 2">
    <name type="scientific">Bdellovibrio svalbardensis</name>
    <dbReference type="NCBI Taxonomy" id="2972972"/>
    <lineage>
        <taxon>Bacteria</taxon>
        <taxon>Pseudomonadati</taxon>
        <taxon>Bdellovibrionota</taxon>
        <taxon>Bdellovibrionia</taxon>
        <taxon>Bdellovibrionales</taxon>
        <taxon>Pseudobdellovibrionaceae</taxon>
        <taxon>Bdellovibrio</taxon>
    </lineage>
</organism>
<dbReference type="PROSITE" id="PS51257">
    <property type="entry name" value="PROKAR_LIPOPROTEIN"/>
    <property type="match status" value="1"/>
</dbReference>
<accession>A0ABT6DP94</accession>
<evidence type="ECO:0000313" key="1">
    <source>
        <dbReference type="EMBL" id="MDG0817744.1"/>
    </source>
</evidence>
<name>A0ABT6DP94_9BACT</name>
<keyword evidence="2" id="KW-1185">Reference proteome</keyword>
<gene>
    <name evidence="1" type="ORF">NWE73_15290</name>
</gene>
<dbReference type="EMBL" id="JANRMI010000004">
    <property type="protein sequence ID" value="MDG0817744.1"/>
    <property type="molecule type" value="Genomic_DNA"/>
</dbReference>
<proteinExistence type="predicted"/>
<dbReference type="Gene3D" id="2.80.10.50">
    <property type="match status" value="4"/>
</dbReference>
<evidence type="ECO:0000313" key="2">
    <source>
        <dbReference type="Proteomes" id="UP001152321"/>
    </source>
</evidence>
<sequence>MRTSLNVLVRLFLLSTFALGTLGCTLGANILFSANNGGNSGEITAPSTGDEAFAGYDPIPDGVFRKNFSFGYADPQNLVVAANGSVYASGRTKNSPYYPAIGKLSSQLQFDSSFGNQGRVVGAGMLASSSSQMKMAMDSTGRTYMVGRSKNAKPIIFRFTAAGQPDASFGSSGYVELNQAGSRFYAVAPLSGGGVVAVGAVFNPNETSSTLVAMFDASGNLDTSFSGDGILLMTDVNSNYAWEVLEEDISGTKYLTLGRYADPTGPAATTVRLTRLQMNGSVDNSFGAGGHFDIPTTIELWGSSLIRLNDGKYIVAMSSYDYTNFNFEVDKVLATGALDTSYGASGKASFNILADENVSAAAANSSGEVFVAVNEMSDGDIVVVKLTPTGALDTSFAGDGGFNIADANAWESSDIKVATDGSVLLYGLLNDGADKVFLYKIDSTTGVPVNGVGTNGVIYPTLASGDSSYLQSIITSDHGFAILGASDAGNVLLKLKSDYTVDSTFGLSGAVDLSACATCEVADVVELPDQGYLIVGTNYNNGKVVAISLNKDGSYRSSFGTAGILEIATSVNPSKATKALIDANDKIILAGDMGAASSQNFILKMDLSGALDTGFGTLGILEMTNANRSGVYALIESQDHGYLLGGYASDASSNYFDLIVKVTAAGQLDTIFATNGKFMNSNNLGGDAGIWNIKLDPQGRVVAGTNWNPDGVSLAALRLTALGQLDSTFGTNGYASLSNSWTYAYTSDLALDIQSDGSYKVVVVGWVDDAGGKSGTGIIRLDSSGVADASFGTNGTYFSDESANGGPYWDFIHLKVAEDGSYFLNGLLSSPRDIFMKKVN</sequence>
<dbReference type="Pfam" id="PF17164">
    <property type="entry name" value="DUF5122"/>
    <property type="match status" value="1"/>
</dbReference>